<keyword evidence="2" id="KW-0808">Transferase</keyword>
<dbReference type="InterPro" id="IPR050566">
    <property type="entry name" value="Deoxyribonucleoside_kinase"/>
</dbReference>
<dbReference type="InterPro" id="IPR031314">
    <property type="entry name" value="DNK_dom"/>
</dbReference>
<dbReference type="RefSeq" id="XP_013757732.1">
    <property type="nucleotide sequence ID" value="XM_013902278.1"/>
</dbReference>
<organism evidence="2 3">
    <name type="scientific">Thecamonas trahens ATCC 50062</name>
    <dbReference type="NCBI Taxonomy" id="461836"/>
    <lineage>
        <taxon>Eukaryota</taxon>
        <taxon>Apusozoa</taxon>
        <taxon>Apusomonadida</taxon>
        <taxon>Apusomonadidae</taxon>
        <taxon>Thecamonas</taxon>
    </lineage>
</organism>
<gene>
    <name evidence="2" type="ORF">AMSG_05671</name>
</gene>
<dbReference type="GeneID" id="25565032"/>
<accession>A0A0L0DBC2</accession>
<evidence type="ECO:0000259" key="1">
    <source>
        <dbReference type="Pfam" id="PF01712"/>
    </source>
</evidence>
<evidence type="ECO:0000313" key="2">
    <source>
        <dbReference type="EMBL" id="KNC49627.1"/>
    </source>
</evidence>
<dbReference type="OrthoDB" id="567086at2759"/>
<feature type="domain" description="Deoxynucleoside kinase" evidence="1">
    <location>
        <begin position="11"/>
        <end position="112"/>
    </location>
</feature>
<dbReference type="AlphaFoldDB" id="A0A0L0DBC2"/>
<evidence type="ECO:0000313" key="3">
    <source>
        <dbReference type="Proteomes" id="UP000054408"/>
    </source>
</evidence>
<keyword evidence="2" id="KW-0418">Kinase</keyword>
<dbReference type="PANTHER" id="PTHR10513">
    <property type="entry name" value="DEOXYNUCLEOSIDE KINASE"/>
    <property type="match status" value="1"/>
</dbReference>
<dbReference type="Pfam" id="PF01712">
    <property type="entry name" value="dNK"/>
    <property type="match status" value="1"/>
</dbReference>
<dbReference type="EMBL" id="GL349456">
    <property type="protein sequence ID" value="KNC49627.1"/>
    <property type="molecule type" value="Genomic_DNA"/>
</dbReference>
<dbReference type="GO" id="GO:0005739">
    <property type="term" value="C:mitochondrion"/>
    <property type="evidence" value="ECO:0007669"/>
    <property type="project" value="TreeGrafter"/>
</dbReference>
<dbReference type="OMA" id="AEELAKX"/>
<dbReference type="PANTHER" id="PTHR10513:SF35">
    <property type="entry name" value="DEOXYADENOSINE KINASE"/>
    <property type="match status" value="1"/>
</dbReference>
<name>A0A0L0DBC2_THETB</name>
<protein>
    <submittedName>
        <fullName evidence="2">Deoxynucleoside kinase</fullName>
    </submittedName>
</protein>
<proteinExistence type="predicted"/>
<dbReference type="InterPro" id="IPR027417">
    <property type="entry name" value="P-loop_NTPase"/>
</dbReference>
<dbReference type="Gene3D" id="3.40.50.300">
    <property type="entry name" value="P-loop containing nucleotide triphosphate hydrolases"/>
    <property type="match status" value="1"/>
</dbReference>
<keyword evidence="3" id="KW-1185">Reference proteome</keyword>
<sequence length="116" mass="13086">MSSAYGEKLFIAISGLIGAGKTTLADALSKEMGLPVFHEPVAENVYLEDFYADQAKYSFPLQVYLLNKRFEQQQQIIWSKAGGIADRSIYEDLVFARMLKDDGKMDERDFDTCTLS</sequence>
<dbReference type="GO" id="GO:0019136">
    <property type="term" value="F:deoxynucleoside kinase activity"/>
    <property type="evidence" value="ECO:0007669"/>
    <property type="project" value="TreeGrafter"/>
</dbReference>
<dbReference type="Proteomes" id="UP000054408">
    <property type="component" value="Unassembled WGS sequence"/>
</dbReference>
<dbReference type="SUPFAM" id="SSF52540">
    <property type="entry name" value="P-loop containing nucleoside triphosphate hydrolases"/>
    <property type="match status" value="1"/>
</dbReference>
<reference evidence="2 3" key="1">
    <citation type="submission" date="2010-05" db="EMBL/GenBank/DDBJ databases">
        <title>The Genome Sequence of Thecamonas trahens ATCC 50062.</title>
        <authorList>
            <consortium name="The Broad Institute Genome Sequencing Platform"/>
            <person name="Russ C."/>
            <person name="Cuomo C."/>
            <person name="Shea T."/>
            <person name="Young S.K."/>
            <person name="Zeng Q."/>
            <person name="Koehrsen M."/>
            <person name="Haas B."/>
            <person name="Borodovsky M."/>
            <person name="Guigo R."/>
            <person name="Alvarado L."/>
            <person name="Berlin A."/>
            <person name="Bochicchio J."/>
            <person name="Borenstein D."/>
            <person name="Chapman S."/>
            <person name="Chen Z."/>
            <person name="Freedman E."/>
            <person name="Gellesch M."/>
            <person name="Goldberg J."/>
            <person name="Griggs A."/>
            <person name="Gujja S."/>
            <person name="Heilman E."/>
            <person name="Heiman D."/>
            <person name="Hepburn T."/>
            <person name="Howarth C."/>
            <person name="Jen D."/>
            <person name="Larson L."/>
            <person name="Mehta T."/>
            <person name="Park D."/>
            <person name="Pearson M."/>
            <person name="Roberts A."/>
            <person name="Saif S."/>
            <person name="Shenoy N."/>
            <person name="Sisk P."/>
            <person name="Stolte C."/>
            <person name="Sykes S."/>
            <person name="Thomson T."/>
            <person name="Walk T."/>
            <person name="White J."/>
            <person name="Yandava C."/>
            <person name="Burger G."/>
            <person name="Gray M.W."/>
            <person name="Holland P.W.H."/>
            <person name="King N."/>
            <person name="Lang F.B.F."/>
            <person name="Roger A.J."/>
            <person name="Ruiz-Trillo I."/>
            <person name="Lander E."/>
            <person name="Nusbaum C."/>
        </authorList>
    </citation>
    <scope>NUCLEOTIDE SEQUENCE [LARGE SCALE GENOMIC DNA]</scope>
    <source>
        <strain evidence="2 3">ATCC 50062</strain>
    </source>
</reference>